<keyword evidence="2" id="KW-1185">Reference proteome</keyword>
<gene>
    <name evidence="1" type="ORF">ACFQEU_08395</name>
</gene>
<keyword evidence="1" id="KW-0418">Kinase</keyword>
<protein>
    <submittedName>
        <fullName evidence="1">Homoserine kinase</fullName>
    </submittedName>
</protein>
<keyword evidence="1" id="KW-0808">Transferase</keyword>
<dbReference type="EMBL" id="JBHSWW010000101">
    <property type="protein sequence ID" value="MFC6753480.1"/>
    <property type="molecule type" value="Genomic_DNA"/>
</dbReference>
<evidence type="ECO:0000313" key="2">
    <source>
        <dbReference type="Proteomes" id="UP001596442"/>
    </source>
</evidence>
<name>A0ABD5SAG4_9EURY</name>
<dbReference type="AlphaFoldDB" id="A0ABD5SAG4"/>
<comment type="caution">
    <text evidence="1">The sequence shown here is derived from an EMBL/GenBank/DDBJ whole genome shotgun (WGS) entry which is preliminary data.</text>
</comment>
<accession>A0ABD5SAG4</accession>
<feature type="non-terminal residue" evidence="1">
    <location>
        <position position="1"/>
    </location>
</feature>
<organism evidence="1 2">
    <name type="scientific">Halorubrum tibetense</name>
    <dbReference type="NCBI Taxonomy" id="175631"/>
    <lineage>
        <taxon>Archaea</taxon>
        <taxon>Methanobacteriati</taxon>
        <taxon>Methanobacteriota</taxon>
        <taxon>Stenosarchaea group</taxon>
        <taxon>Halobacteria</taxon>
        <taxon>Halobacteriales</taxon>
        <taxon>Haloferacaceae</taxon>
        <taxon>Halorubrum</taxon>
    </lineage>
</organism>
<dbReference type="GO" id="GO:0016301">
    <property type="term" value="F:kinase activity"/>
    <property type="evidence" value="ECO:0007669"/>
    <property type="project" value="UniProtKB-KW"/>
</dbReference>
<sequence length="50" mass="5324">GPAIVAACRKDRRRAIAAAMLDAFADAGIEARAYQTRIGRGATVLADHER</sequence>
<dbReference type="Proteomes" id="UP001596442">
    <property type="component" value="Unassembled WGS sequence"/>
</dbReference>
<reference evidence="1 2" key="1">
    <citation type="journal article" date="2019" name="Int. J. Syst. Evol. Microbiol.">
        <title>The Global Catalogue of Microorganisms (GCM) 10K type strain sequencing project: providing services to taxonomists for standard genome sequencing and annotation.</title>
        <authorList>
            <consortium name="The Broad Institute Genomics Platform"/>
            <consortium name="The Broad Institute Genome Sequencing Center for Infectious Disease"/>
            <person name="Wu L."/>
            <person name="Ma J."/>
        </authorList>
    </citation>
    <scope>NUCLEOTIDE SEQUENCE [LARGE SCALE GENOMIC DNA]</scope>
    <source>
        <strain evidence="1 2">CGMCC 1.3239</strain>
    </source>
</reference>
<evidence type="ECO:0000313" key="1">
    <source>
        <dbReference type="EMBL" id="MFC6753480.1"/>
    </source>
</evidence>
<proteinExistence type="predicted"/>